<keyword evidence="6" id="KW-1185">Reference proteome</keyword>
<dbReference type="Pfam" id="PF13463">
    <property type="entry name" value="HTH_27"/>
    <property type="match status" value="1"/>
</dbReference>
<comment type="caution">
    <text evidence="5">The sequence shown here is derived from an EMBL/GenBank/DDBJ whole genome shotgun (WGS) entry which is preliminary data.</text>
</comment>
<dbReference type="OrthoDB" id="3237136at2"/>
<dbReference type="RefSeq" id="WP_134168884.1">
    <property type="nucleotide sequence ID" value="NZ_SODD01000010.1"/>
</dbReference>
<dbReference type="Gene3D" id="1.10.10.10">
    <property type="entry name" value="Winged helix-like DNA-binding domain superfamily/Winged helix DNA-binding domain"/>
    <property type="match status" value="1"/>
</dbReference>
<dbReference type="InterPro" id="IPR036388">
    <property type="entry name" value="WH-like_DNA-bd_sf"/>
</dbReference>
<keyword evidence="2 5" id="KW-0238">DNA-binding</keyword>
<gene>
    <name evidence="5" type="ORF">EDD63_11034</name>
</gene>
<dbReference type="GO" id="GO:0003677">
    <property type="term" value="F:DNA binding"/>
    <property type="evidence" value="ECO:0007669"/>
    <property type="project" value="UniProtKB-KW"/>
</dbReference>
<evidence type="ECO:0000259" key="4">
    <source>
        <dbReference type="SMART" id="SM00347"/>
    </source>
</evidence>
<dbReference type="GO" id="GO:0003700">
    <property type="term" value="F:DNA-binding transcription factor activity"/>
    <property type="evidence" value="ECO:0007669"/>
    <property type="project" value="InterPro"/>
</dbReference>
<dbReference type="Proteomes" id="UP000294743">
    <property type="component" value="Unassembled WGS sequence"/>
</dbReference>
<proteinExistence type="predicted"/>
<dbReference type="AlphaFoldDB" id="A0A4V3G7X9"/>
<sequence length="155" mass="17735">MIQWEVIRESEKLKSEISAVSQQILQPFYEKFRTNALQLAILNEAESNPNLTLNSLAATLNRAATNLSVKVTAMVKDDLLKKVVANHDRRIIYIQPTAKGLDLIRKSRSFIIKRYEMVDEDDTDIQNLVTASTIYLDKLLEAKRKPVTQELFDSL</sequence>
<evidence type="ECO:0000313" key="5">
    <source>
        <dbReference type="EMBL" id="TDW20814.1"/>
    </source>
</evidence>
<dbReference type="InterPro" id="IPR036390">
    <property type="entry name" value="WH_DNA-bd_sf"/>
</dbReference>
<keyword evidence="3" id="KW-0804">Transcription</keyword>
<dbReference type="SMART" id="SM00347">
    <property type="entry name" value="HTH_MARR"/>
    <property type="match status" value="1"/>
</dbReference>
<organism evidence="5 6">
    <name type="scientific">Breznakia blatticola</name>
    <dbReference type="NCBI Taxonomy" id="1754012"/>
    <lineage>
        <taxon>Bacteria</taxon>
        <taxon>Bacillati</taxon>
        <taxon>Bacillota</taxon>
        <taxon>Erysipelotrichia</taxon>
        <taxon>Erysipelotrichales</taxon>
        <taxon>Erysipelotrichaceae</taxon>
        <taxon>Breznakia</taxon>
    </lineage>
</organism>
<dbReference type="InterPro" id="IPR000835">
    <property type="entry name" value="HTH_MarR-typ"/>
</dbReference>
<evidence type="ECO:0000313" key="6">
    <source>
        <dbReference type="Proteomes" id="UP000294743"/>
    </source>
</evidence>
<name>A0A4V3G7X9_9FIRM</name>
<dbReference type="EMBL" id="SODD01000010">
    <property type="protein sequence ID" value="TDW20814.1"/>
    <property type="molecule type" value="Genomic_DNA"/>
</dbReference>
<protein>
    <submittedName>
        <fullName evidence="5">DNA-binding MarR family transcriptional regulator</fullName>
    </submittedName>
</protein>
<feature type="domain" description="HTH marR-type" evidence="4">
    <location>
        <begin position="24"/>
        <end position="127"/>
    </location>
</feature>
<dbReference type="PROSITE" id="PS01117">
    <property type="entry name" value="HTH_MARR_1"/>
    <property type="match status" value="1"/>
</dbReference>
<reference evidence="5 6" key="1">
    <citation type="submission" date="2019-03" db="EMBL/GenBank/DDBJ databases">
        <title>Genomic Encyclopedia of Type Strains, Phase IV (KMG-IV): sequencing the most valuable type-strain genomes for metagenomic binning, comparative biology and taxonomic classification.</title>
        <authorList>
            <person name="Goeker M."/>
        </authorList>
    </citation>
    <scope>NUCLEOTIDE SEQUENCE [LARGE SCALE GENOMIC DNA]</scope>
    <source>
        <strain evidence="5 6">DSM 28867</strain>
    </source>
</reference>
<evidence type="ECO:0000256" key="2">
    <source>
        <dbReference type="ARBA" id="ARBA00023125"/>
    </source>
</evidence>
<evidence type="ECO:0000256" key="3">
    <source>
        <dbReference type="ARBA" id="ARBA00023163"/>
    </source>
</evidence>
<dbReference type="InterPro" id="IPR023187">
    <property type="entry name" value="Tscrpt_reg_MarR-type_CS"/>
</dbReference>
<evidence type="ECO:0000256" key="1">
    <source>
        <dbReference type="ARBA" id="ARBA00023015"/>
    </source>
</evidence>
<accession>A0A4V3G7X9</accession>
<keyword evidence="1" id="KW-0805">Transcription regulation</keyword>
<dbReference type="SUPFAM" id="SSF46785">
    <property type="entry name" value="Winged helix' DNA-binding domain"/>
    <property type="match status" value="1"/>
</dbReference>